<evidence type="ECO:0000256" key="5">
    <source>
        <dbReference type="ARBA" id="ARBA00029325"/>
    </source>
</evidence>
<dbReference type="EnsemblMetazoa" id="XM_030975456">
    <property type="protein sequence ID" value="XP_030831316"/>
    <property type="gene ID" value="LOC578272"/>
</dbReference>
<feature type="binding site" evidence="8">
    <location>
        <position position="238"/>
    </location>
    <ligand>
        <name>FMN</name>
        <dbReference type="ChEBI" id="CHEBI:58210"/>
    </ligand>
</feature>
<keyword evidence="3" id="KW-0560">Oxidoreductase</keyword>
<feature type="binding site" evidence="8">
    <location>
        <position position="24"/>
    </location>
    <ligand>
        <name>glyoxylate</name>
        <dbReference type="ChEBI" id="CHEBI:36655"/>
    </ligand>
</feature>
<dbReference type="PROSITE" id="PS51349">
    <property type="entry name" value="FMN_HYDROXY_ACID_DH_2"/>
    <property type="match status" value="1"/>
</dbReference>
<evidence type="ECO:0000256" key="3">
    <source>
        <dbReference type="ARBA" id="ARBA00023002"/>
    </source>
</evidence>
<evidence type="ECO:0000259" key="9">
    <source>
        <dbReference type="PROSITE" id="PS51349"/>
    </source>
</evidence>
<comment type="catalytic activity">
    <reaction evidence="5">
        <text>a (2S)-2-hydroxycarboxylate + O2 = a 2-oxocarboxylate + H2O2</text>
        <dbReference type="Rhea" id="RHEA:16789"/>
        <dbReference type="ChEBI" id="CHEBI:15379"/>
        <dbReference type="ChEBI" id="CHEBI:16240"/>
        <dbReference type="ChEBI" id="CHEBI:35179"/>
        <dbReference type="ChEBI" id="CHEBI:58123"/>
        <dbReference type="EC" id="1.1.3.15"/>
    </reaction>
    <physiologicalReaction direction="left-to-right" evidence="5">
        <dbReference type="Rhea" id="RHEA:16790"/>
    </physiologicalReaction>
</comment>
<accession>A0A7M7N589</accession>
<comment type="cofactor">
    <cofactor evidence="1">
        <name>FMN</name>
        <dbReference type="ChEBI" id="CHEBI:58210"/>
    </cofactor>
</comment>
<dbReference type="RefSeq" id="XP_030831316.1">
    <property type="nucleotide sequence ID" value="XM_030975456.1"/>
</dbReference>
<keyword evidence="11" id="KW-1185">Reference proteome</keyword>
<dbReference type="InterPro" id="IPR037396">
    <property type="entry name" value="FMN_HAD"/>
</dbReference>
<proteinExistence type="inferred from homology"/>
<evidence type="ECO:0000256" key="6">
    <source>
        <dbReference type="ARBA" id="ARBA00029327"/>
    </source>
</evidence>
<reference evidence="11" key="1">
    <citation type="submission" date="2015-02" db="EMBL/GenBank/DDBJ databases">
        <title>Genome sequencing for Strongylocentrotus purpuratus.</title>
        <authorList>
            <person name="Murali S."/>
            <person name="Liu Y."/>
            <person name="Vee V."/>
            <person name="English A."/>
            <person name="Wang M."/>
            <person name="Skinner E."/>
            <person name="Han Y."/>
            <person name="Muzny D.M."/>
            <person name="Worley K.C."/>
            <person name="Gibbs R.A."/>
        </authorList>
    </citation>
    <scope>NUCLEOTIDE SEQUENCE</scope>
</reference>
<feature type="binding site" evidence="8">
    <location>
        <position position="156"/>
    </location>
    <ligand>
        <name>FMN</name>
        <dbReference type="ChEBI" id="CHEBI:58210"/>
    </ligand>
</feature>
<dbReference type="GO" id="GO:0005782">
    <property type="term" value="C:peroxisomal matrix"/>
    <property type="evidence" value="ECO:0000318"/>
    <property type="project" value="GO_Central"/>
</dbReference>
<dbReference type="PANTHER" id="PTHR10578:SF149">
    <property type="entry name" value="2-HYDROXYACID OXIDASE 2"/>
    <property type="match status" value="1"/>
</dbReference>
<feature type="domain" description="FMN hydroxy acid dehydrogenase" evidence="9">
    <location>
        <begin position="1"/>
        <end position="368"/>
    </location>
</feature>
<dbReference type="Gene3D" id="3.20.20.70">
    <property type="entry name" value="Aldolase class I"/>
    <property type="match status" value="1"/>
</dbReference>
<feature type="active site" description="Proton acceptor" evidence="7">
    <location>
        <position position="262"/>
    </location>
</feature>
<keyword evidence="8" id="KW-0285">Flavoprotein</keyword>
<feature type="binding site" evidence="8">
    <location>
        <position position="260"/>
    </location>
    <ligand>
        <name>glyoxylate</name>
        <dbReference type="ChEBI" id="CHEBI:36655"/>
    </ligand>
</feature>
<feature type="binding site" evidence="8">
    <location>
        <begin position="294"/>
        <end position="298"/>
    </location>
    <ligand>
        <name>FMN</name>
        <dbReference type="ChEBI" id="CHEBI:58210"/>
    </ligand>
</feature>
<evidence type="ECO:0000313" key="11">
    <source>
        <dbReference type="Proteomes" id="UP000007110"/>
    </source>
</evidence>
<feature type="binding site" evidence="8">
    <location>
        <position position="265"/>
    </location>
    <ligand>
        <name>glyoxylate</name>
        <dbReference type="ChEBI" id="CHEBI:36655"/>
    </ligand>
</feature>
<dbReference type="InterPro" id="IPR000262">
    <property type="entry name" value="FMN-dep_DH"/>
</dbReference>
<feature type="binding site" evidence="8">
    <location>
        <position position="106"/>
    </location>
    <ligand>
        <name>FMN</name>
        <dbReference type="ChEBI" id="CHEBI:58210"/>
    </ligand>
</feature>
<dbReference type="AlphaFoldDB" id="A0A7M7N589"/>
<dbReference type="FunFam" id="3.20.20.70:FF:000056">
    <property type="entry name" value="hydroxyacid oxidase 2"/>
    <property type="match status" value="1"/>
</dbReference>
<evidence type="ECO:0000256" key="8">
    <source>
        <dbReference type="PIRSR" id="PIRSR000138-2"/>
    </source>
</evidence>
<dbReference type="OMA" id="YLASTNW"/>
<evidence type="ECO:0000256" key="1">
    <source>
        <dbReference type="ARBA" id="ARBA00001917"/>
    </source>
</evidence>
<dbReference type="Pfam" id="PF01070">
    <property type="entry name" value="FMN_dh"/>
    <property type="match status" value="1"/>
</dbReference>
<evidence type="ECO:0000313" key="10">
    <source>
        <dbReference type="EnsemblMetazoa" id="XP_030831316"/>
    </source>
</evidence>
<protein>
    <recommendedName>
        <fullName evidence="2">(S)-2-hydroxy-acid oxidase</fullName>
        <ecNumber evidence="2">1.1.3.15</ecNumber>
    </recommendedName>
</protein>
<evidence type="ECO:0000256" key="2">
    <source>
        <dbReference type="ARBA" id="ARBA00013087"/>
    </source>
</evidence>
<dbReference type="GO" id="GO:0010181">
    <property type="term" value="F:FMN binding"/>
    <property type="evidence" value="ECO:0007669"/>
    <property type="project" value="InterPro"/>
</dbReference>
<dbReference type="PANTHER" id="PTHR10578">
    <property type="entry name" value="S -2-HYDROXY-ACID OXIDASE-RELATED"/>
    <property type="match status" value="1"/>
</dbReference>
<dbReference type="SUPFAM" id="SSF51395">
    <property type="entry name" value="FMN-linked oxidoreductases"/>
    <property type="match status" value="1"/>
</dbReference>
<dbReference type="GeneID" id="578272"/>
<feature type="binding site" evidence="8">
    <location>
        <position position="130"/>
    </location>
    <ligand>
        <name>FMN</name>
        <dbReference type="ChEBI" id="CHEBI:58210"/>
    </ligand>
</feature>
<feature type="binding site" evidence="8">
    <location>
        <begin position="77"/>
        <end position="79"/>
    </location>
    <ligand>
        <name>FMN</name>
        <dbReference type="ChEBI" id="CHEBI:58210"/>
    </ligand>
</feature>
<comment type="similarity">
    <text evidence="4">Belongs to the FMN-dependent alpha-hydroxy acid dehydrogenase family.</text>
</comment>
<dbReference type="CDD" id="cd02809">
    <property type="entry name" value="alpha_hydroxyacid_oxid_FMN"/>
    <property type="match status" value="1"/>
</dbReference>
<dbReference type="PIRSF" id="PIRSF000138">
    <property type="entry name" value="Al-hdrx_acd_dh"/>
    <property type="match status" value="1"/>
</dbReference>
<dbReference type="EC" id="1.1.3.15" evidence="2"/>
<dbReference type="KEGG" id="spu:578272"/>
<dbReference type="InterPro" id="IPR012133">
    <property type="entry name" value="Alpha-hydoxy_acid_DH_FMN"/>
</dbReference>
<feature type="binding site" evidence="8">
    <location>
        <begin position="317"/>
        <end position="318"/>
    </location>
    <ligand>
        <name>FMN</name>
        <dbReference type="ChEBI" id="CHEBI:58210"/>
    </ligand>
</feature>
<dbReference type="InParanoid" id="A0A7M7N589"/>
<keyword evidence="8" id="KW-0288">FMN</keyword>
<comment type="catalytic activity">
    <reaction evidence="6">
        <text>2-hydroxyoctanoate + O2 = 2-oxooctanoate + H2O2</text>
        <dbReference type="Rhea" id="RHEA:67940"/>
        <dbReference type="ChEBI" id="CHEBI:15379"/>
        <dbReference type="ChEBI" id="CHEBI:16240"/>
        <dbReference type="ChEBI" id="CHEBI:133514"/>
        <dbReference type="ChEBI" id="CHEBI:176689"/>
    </reaction>
    <physiologicalReaction direction="left-to-right" evidence="6">
        <dbReference type="Rhea" id="RHEA:67941"/>
    </physiologicalReaction>
</comment>
<dbReference type="Proteomes" id="UP000007110">
    <property type="component" value="Unassembled WGS sequence"/>
</dbReference>
<name>A0A7M7N589_STRPU</name>
<feature type="binding site" evidence="8">
    <location>
        <position position="128"/>
    </location>
    <ligand>
        <name>FMN</name>
        <dbReference type="ChEBI" id="CHEBI:58210"/>
    </ligand>
</feature>
<organism evidence="10 11">
    <name type="scientific">Strongylocentrotus purpuratus</name>
    <name type="common">Purple sea urchin</name>
    <dbReference type="NCBI Taxonomy" id="7668"/>
    <lineage>
        <taxon>Eukaryota</taxon>
        <taxon>Metazoa</taxon>
        <taxon>Echinodermata</taxon>
        <taxon>Eleutherozoa</taxon>
        <taxon>Echinozoa</taxon>
        <taxon>Echinoidea</taxon>
        <taxon>Euechinoidea</taxon>
        <taxon>Echinacea</taxon>
        <taxon>Camarodonta</taxon>
        <taxon>Echinidea</taxon>
        <taxon>Strongylocentrotidae</taxon>
        <taxon>Strongylocentrotus</taxon>
    </lineage>
</organism>
<dbReference type="OrthoDB" id="25826at2759"/>
<sequence>MGLYSVADYERRAREILSSSAWEYYDYGRERRWCLQDSTNAFSRYRIRSQVLQDVSKRSLATTVLGQPLKYPICIAPTAVHRFAHPDATKETSKGAEAAETLMVLSADSCFPMADVAAAAPNGHRWMQMYPFTDRQLTLTVIRRAESLGFKALVVTVDSPSQGLDRRMVEIFNEPHILNNPDFRLAVFEADISSSRAATAEGDLKLVNYMTEMQYNPTATWDYIRWMKSQTSLPIVCKGILTCESAKAAAHAGVDGILVSAHGGRQLDGAPAPIDALTEVVDAVRGRDIEVYMDGGVRTGTDVFKALGLGARAVFVGRPILWGLACQGAEGVKDVLDILRSQLDDVLAISGCTSPCTIPEGTVVHESYYHRGPSRGREKSKL</sequence>
<dbReference type="GO" id="GO:0003973">
    <property type="term" value="F:(S)-2-hydroxy-acid oxidase activity"/>
    <property type="evidence" value="ECO:0000318"/>
    <property type="project" value="GO_Central"/>
</dbReference>
<feature type="binding site" evidence="8">
    <location>
        <position position="262"/>
    </location>
    <ligand>
        <name>glyoxylate</name>
        <dbReference type="ChEBI" id="CHEBI:36655"/>
    </ligand>
</feature>
<evidence type="ECO:0000256" key="4">
    <source>
        <dbReference type="ARBA" id="ARBA00024042"/>
    </source>
</evidence>
<evidence type="ECO:0000256" key="7">
    <source>
        <dbReference type="PIRSR" id="PIRSR000138-1"/>
    </source>
</evidence>
<reference evidence="10" key="2">
    <citation type="submission" date="2021-01" db="UniProtKB">
        <authorList>
            <consortium name="EnsemblMetazoa"/>
        </authorList>
    </citation>
    <scope>IDENTIFICATION</scope>
</reference>
<dbReference type="InterPro" id="IPR013785">
    <property type="entry name" value="Aldolase_TIM"/>
</dbReference>